<dbReference type="AlphaFoldDB" id="A0A0V0RCJ9"/>
<protein>
    <submittedName>
        <fullName evidence="2">Uncharacterized protein</fullName>
    </submittedName>
</protein>
<name>A0A0V0RCJ9_9BILA</name>
<accession>A0A0V0RCJ9</accession>
<sequence>LFQMYLRNMLLVLMQIFLQFLEESKSLRHHQKQMQLAGTYASH</sequence>
<feature type="signal peptide" evidence="1">
    <location>
        <begin position="1"/>
        <end position="26"/>
    </location>
</feature>
<organism evidence="2 3">
    <name type="scientific">Trichinella nelsoni</name>
    <dbReference type="NCBI Taxonomy" id="6336"/>
    <lineage>
        <taxon>Eukaryota</taxon>
        <taxon>Metazoa</taxon>
        <taxon>Ecdysozoa</taxon>
        <taxon>Nematoda</taxon>
        <taxon>Enoplea</taxon>
        <taxon>Dorylaimia</taxon>
        <taxon>Trichinellida</taxon>
        <taxon>Trichinellidae</taxon>
        <taxon>Trichinella</taxon>
    </lineage>
</organism>
<comment type="caution">
    <text evidence="2">The sequence shown here is derived from an EMBL/GenBank/DDBJ whole genome shotgun (WGS) entry which is preliminary data.</text>
</comment>
<reference evidence="2 3" key="1">
    <citation type="submission" date="2015-01" db="EMBL/GenBank/DDBJ databases">
        <title>Evolution of Trichinella species and genotypes.</title>
        <authorList>
            <person name="Korhonen P.K."/>
            <person name="Edoardo P."/>
            <person name="Giuseppe L.R."/>
            <person name="Gasser R.B."/>
        </authorList>
    </citation>
    <scope>NUCLEOTIDE SEQUENCE [LARGE SCALE GENOMIC DNA]</scope>
    <source>
        <strain evidence="2">ISS37</strain>
    </source>
</reference>
<dbReference type="Proteomes" id="UP000054630">
    <property type="component" value="Unassembled WGS sequence"/>
</dbReference>
<evidence type="ECO:0000313" key="3">
    <source>
        <dbReference type="Proteomes" id="UP000054630"/>
    </source>
</evidence>
<gene>
    <name evidence="2" type="ORF">T07_11207</name>
</gene>
<evidence type="ECO:0000256" key="1">
    <source>
        <dbReference type="SAM" id="SignalP"/>
    </source>
</evidence>
<dbReference type="OrthoDB" id="10348567at2759"/>
<evidence type="ECO:0000313" key="2">
    <source>
        <dbReference type="EMBL" id="KRX11973.1"/>
    </source>
</evidence>
<dbReference type="EMBL" id="JYDL01001013">
    <property type="protein sequence ID" value="KRX11973.1"/>
    <property type="molecule type" value="Genomic_DNA"/>
</dbReference>
<feature type="chain" id="PRO_5006867739" evidence="1">
    <location>
        <begin position="27"/>
        <end position="43"/>
    </location>
</feature>
<keyword evidence="1" id="KW-0732">Signal</keyword>
<proteinExistence type="predicted"/>
<feature type="non-terminal residue" evidence="2">
    <location>
        <position position="1"/>
    </location>
</feature>
<keyword evidence="3" id="KW-1185">Reference proteome</keyword>